<name>A0A4Q1BTV4_TREME</name>
<dbReference type="GO" id="GO:0005524">
    <property type="term" value="F:ATP binding"/>
    <property type="evidence" value="ECO:0007669"/>
    <property type="project" value="UniProtKB-KW"/>
</dbReference>
<dbReference type="Gene3D" id="1.10.510.10">
    <property type="entry name" value="Transferase(Phosphotransferase) domain 1"/>
    <property type="match status" value="1"/>
</dbReference>
<evidence type="ECO:0000313" key="11">
    <source>
        <dbReference type="EMBL" id="RXK41519.1"/>
    </source>
</evidence>
<dbReference type="GO" id="GO:0005634">
    <property type="term" value="C:nucleus"/>
    <property type="evidence" value="ECO:0007669"/>
    <property type="project" value="TreeGrafter"/>
</dbReference>
<keyword evidence="12" id="KW-1185">Reference proteome</keyword>
<dbReference type="VEuPathDB" id="FungiDB:TREMEDRAFT_64143"/>
<evidence type="ECO:0000313" key="12">
    <source>
        <dbReference type="Proteomes" id="UP000289152"/>
    </source>
</evidence>
<keyword evidence="3" id="KW-0808">Transferase</keyword>
<dbReference type="PANTHER" id="PTHR24419">
    <property type="entry name" value="INTERLEUKIN-1 RECEPTOR-ASSOCIATED KINASE"/>
    <property type="match status" value="1"/>
</dbReference>
<evidence type="ECO:0000256" key="8">
    <source>
        <dbReference type="ARBA" id="ARBA00048679"/>
    </source>
</evidence>
<proteinExistence type="predicted"/>
<feature type="region of interest" description="Disordered" evidence="9">
    <location>
        <begin position="545"/>
        <end position="566"/>
    </location>
</feature>
<dbReference type="InterPro" id="IPR011009">
    <property type="entry name" value="Kinase-like_dom_sf"/>
</dbReference>
<dbReference type="Pfam" id="PF12330">
    <property type="entry name" value="Haspin_kinase"/>
    <property type="match status" value="1"/>
</dbReference>
<comment type="catalytic activity">
    <reaction evidence="7">
        <text>L-threonyl-[protein] + ATP = O-phospho-L-threonyl-[protein] + ADP + H(+)</text>
        <dbReference type="Rhea" id="RHEA:46608"/>
        <dbReference type="Rhea" id="RHEA-COMP:11060"/>
        <dbReference type="Rhea" id="RHEA-COMP:11605"/>
        <dbReference type="ChEBI" id="CHEBI:15378"/>
        <dbReference type="ChEBI" id="CHEBI:30013"/>
        <dbReference type="ChEBI" id="CHEBI:30616"/>
        <dbReference type="ChEBI" id="CHEBI:61977"/>
        <dbReference type="ChEBI" id="CHEBI:456216"/>
        <dbReference type="EC" id="2.7.11.1"/>
    </reaction>
</comment>
<evidence type="ECO:0000256" key="1">
    <source>
        <dbReference type="ARBA" id="ARBA00012513"/>
    </source>
</evidence>
<dbReference type="SMART" id="SM01331">
    <property type="entry name" value="DUF3635"/>
    <property type="match status" value="1"/>
</dbReference>
<dbReference type="SUPFAM" id="SSF56112">
    <property type="entry name" value="Protein kinase-like (PK-like)"/>
    <property type="match status" value="1"/>
</dbReference>
<dbReference type="EC" id="2.7.11.1" evidence="1"/>
<evidence type="ECO:0000256" key="3">
    <source>
        <dbReference type="ARBA" id="ARBA00022679"/>
    </source>
</evidence>
<evidence type="ECO:0000256" key="7">
    <source>
        <dbReference type="ARBA" id="ARBA00047899"/>
    </source>
</evidence>
<feature type="compositionally biased region" description="Polar residues" evidence="9">
    <location>
        <begin position="57"/>
        <end position="73"/>
    </location>
</feature>
<organism evidence="11 12">
    <name type="scientific">Tremella mesenterica</name>
    <name type="common">Jelly fungus</name>
    <dbReference type="NCBI Taxonomy" id="5217"/>
    <lineage>
        <taxon>Eukaryota</taxon>
        <taxon>Fungi</taxon>
        <taxon>Dikarya</taxon>
        <taxon>Basidiomycota</taxon>
        <taxon>Agaricomycotina</taxon>
        <taxon>Tremellomycetes</taxon>
        <taxon>Tremellales</taxon>
        <taxon>Tremellaceae</taxon>
        <taxon>Tremella</taxon>
    </lineage>
</organism>
<evidence type="ECO:0000256" key="4">
    <source>
        <dbReference type="ARBA" id="ARBA00022741"/>
    </source>
</evidence>
<evidence type="ECO:0000256" key="9">
    <source>
        <dbReference type="SAM" id="MobiDB-lite"/>
    </source>
</evidence>
<feature type="compositionally biased region" description="Basic residues" evidence="9">
    <location>
        <begin position="151"/>
        <end position="160"/>
    </location>
</feature>
<sequence>MSYIGTKTKKVTAYGRSRTAIIAVHEDFTPIKDKENIPNRLLHSPSANKRPPLLVKPSSNDGGNVRKPTSSLIQKGGSDETKAIQHVNIKQPEVQREKEDQRSKDDRQEKQGEETQRGWGHSRSSRSLLVVRRTPVKRAAIIPHTPPPKQKSSKGGKKKRQVISCVEIVSNKQSVQPPPQSLAQQIPNQPSTISTIPDVAQNISALTRQLAQINISKPLDLVPSVQPTKSLNRLLSTCTTSTVIPLDDLFYSPAFRGLFRYRADHIIRKIGEASYSEVFAVKMKDEELVVKIIPLHDGRSVEWNVEEHGGRDYPERSEVEDVLREVEVTKRMSKLPGGGFVEYKGTFIAGGIYSAELLEPWDQFKSTIGSASTRPDCFDSEQLYAVLVLNDGGIDLESFNFDPVKGWEQAVGVFWQVADSLGRAEDWARFEHRDLHEGQILISSHPQTHTQTSNHLDPSSTGIKTTIIDFGLSRLDQQFTFEPIYAELPEEVYEGVGDQWNVYRNMREVVRDRWEGFHSITNVMWLHYILKYMLHRIPSLRKPSLPGPLRPVRRGTGTRSRIKPDPPTEAALEAYAMLCKIDEAMKNSLVGKKGRVDFESAGEVVDWGRAMGWVE</sequence>
<keyword evidence="5 11" id="KW-0418">Kinase</keyword>
<dbReference type="EMBL" id="SDIL01000008">
    <property type="protein sequence ID" value="RXK41519.1"/>
    <property type="molecule type" value="Genomic_DNA"/>
</dbReference>
<dbReference type="GO" id="GO:0000278">
    <property type="term" value="P:mitotic cell cycle"/>
    <property type="evidence" value="ECO:0007669"/>
    <property type="project" value="TreeGrafter"/>
</dbReference>
<dbReference type="InterPro" id="IPR024604">
    <property type="entry name" value="GSG2_C"/>
</dbReference>
<dbReference type="PANTHER" id="PTHR24419:SF18">
    <property type="entry name" value="SERINE_THREONINE-PROTEIN KINASE HASPIN"/>
    <property type="match status" value="1"/>
</dbReference>
<keyword evidence="4" id="KW-0547">Nucleotide-binding</keyword>
<keyword evidence="6" id="KW-0067">ATP-binding</keyword>
<protein>
    <recommendedName>
        <fullName evidence="1">non-specific serine/threonine protein kinase</fullName>
        <ecNumber evidence="1">2.7.11.1</ecNumber>
    </recommendedName>
</protein>
<dbReference type="GO" id="GO:0005737">
    <property type="term" value="C:cytoplasm"/>
    <property type="evidence" value="ECO:0007669"/>
    <property type="project" value="TreeGrafter"/>
</dbReference>
<comment type="catalytic activity">
    <reaction evidence="8">
        <text>L-seryl-[protein] + ATP = O-phospho-L-seryl-[protein] + ADP + H(+)</text>
        <dbReference type="Rhea" id="RHEA:17989"/>
        <dbReference type="Rhea" id="RHEA-COMP:9863"/>
        <dbReference type="Rhea" id="RHEA-COMP:11604"/>
        <dbReference type="ChEBI" id="CHEBI:15378"/>
        <dbReference type="ChEBI" id="CHEBI:29999"/>
        <dbReference type="ChEBI" id="CHEBI:30616"/>
        <dbReference type="ChEBI" id="CHEBI:83421"/>
        <dbReference type="ChEBI" id="CHEBI:456216"/>
        <dbReference type="EC" id="2.7.11.1"/>
    </reaction>
</comment>
<dbReference type="STRING" id="5217.A0A4Q1BTV4"/>
<evidence type="ECO:0000256" key="6">
    <source>
        <dbReference type="ARBA" id="ARBA00022840"/>
    </source>
</evidence>
<comment type="caution">
    <text evidence="11">The sequence shown here is derived from an EMBL/GenBank/DDBJ whole genome shotgun (WGS) entry which is preliminary data.</text>
</comment>
<dbReference type="InterPro" id="IPR000719">
    <property type="entry name" value="Prot_kinase_dom"/>
</dbReference>
<keyword evidence="2" id="KW-0723">Serine/threonine-protein kinase</keyword>
<dbReference type="GO" id="GO:0035556">
    <property type="term" value="P:intracellular signal transduction"/>
    <property type="evidence" value="ECO:0007669"/>
    <property type="project" value="TreeGrafter"/>
</dbReference>
<dbReference type="GO" id="GO:0072354">
    <property type="term" value="F:histone H3T3 kinase activity"/>
    <property type="evidence" value="ECO:0007669"/>
    <property type="project" value="TreeGrafter"/>
</dbReference>
<accession>A0A4Q1BTV4</accession>
<gene>
    <name evidence="11" type="ORF">M231_01227</name>
</gene>
<dbReference type="Proteomes" id="UP000289152">
    <property type="component" value="Unassembled WGS sequence"/>
</dbReference>
<dbReference type="FunCoup" id="A0A4Q1BTV4">
    <property type="interactions" value="126"/>
</dbReference>
<reference evidence="11 12" key="1">
    <citation type="submission" date="2016-06" db="EMBL/GenBank/DDBJ databases">
        <title>Evolution of pathogenesis and genome organization in the Tremellales.</title>
        <authorList>
            <person name="Cuomo C."/>
            <person name="Litvintseva A."/>
            <person name="Heitman J."/>
            <person name="Chen Y."/>
            <person name="Sun S."/>
            <person name="Springer D."/>
            <person name="Dromer F."/>
            <person name="Young S."/>
            <person name="Zeng Q."/>
            <person name="Chapman S."/>
            <person name="Gujja S."/>
            <person name="Saif S."/>
            <person name="Birren B."/>
        </authorList>
    </citation>
    <scope>NUCLEOTIDE SEQUENCE [LARGE SCALE GENOMIC DNA]</scope>
    <source>
        <strain evidence="11 12">ATCC 28783</strain>
    </source>
</reference>
<dbReference type="AlphaFoldDB" id="A0A4Q1BTV4"/>
<dbReference type="InParanoid" id="A0A4Q1BTV4"/>
<evidence type="ECO:0000256" key="2">
    <source>
        <dbReference type="ARBA" id="ARBA00022527"/>
    </source>
</evidence>
<feature type="domain" description="Protein kinase" evidence="10">
    <location>
        <begin position="264"/>
        <end position="615"/>
    </location>
</feature>
<evidence type="ECO:0000259" key="10">
    <source>
        <dbReference type="PROSITE" id="PS50011"/>
    </source>
</evidence>
<dbReference type="OrthoDB" id="5327538at2759"/>
<dbReference type="Gene3D" id="3.30.200.20">
    <property type="entry name" value="Phosphorylase Kinase, domain 1"/>
    <property type="match status" value="1"/>
</dbReference>
<feature type="region of interest" description="Disordered" evidence="9">
    <location>
        <begin position="35"/>
        <end position="160"/>
    </location>
</feature>
<feature type="compositionally biased region" description="Basic and acidic residues" evidence="9">
    <location>
        <begin position="93"/>
        <end position="116"/>
    </location>
</feature>
<evidence type="ECO:0000256" key="5">
    <source>
        <dbReference type="ARBA" id="ARBA00022777"/>
    </source>
</evidence>
<dbReference type="PROSITE" id="PS50011">
    <property type="entry name" value="PROTEIN_KINASE_DOM"/>
    <property type="match status" value="1"/>
</dbReference>